<dbReference type="RefSeq" id="WP_078932133.1">
    <property type="nucleotide sequence ID" value="NZ_FUWG01000002.1"/>
</dbReference>
<evidence type="ECO:0000313" key="2">
    <source>
        <dbReference type="Proteomes" id="UP000190423"/>
    </source>
</evidence>
<accession>A0A1T4JHS4</accession>
<evidence type="ECO:0000313" key="1">
    <source>
        <dbReference type="EMBL" id="SJZ29714.1"/>
    </source>
</evidence>
<dbReference type="GO" id="GO:0008705">
    <property type="term" value="F:methionine synthase activity"/>
    <property type="evidence" value="ECO:0007669"/>
    <property type="project" value="InterPro"/>
</dbReference>
<dbReference type="AlphaFoldDB" id="A0A1T4JHS4"/>
<sequence>MTPFFYKSAASEIPCDEAEAAYYLGYKKINPPGDDVAGLIHKSCLKMQPVLVPQAVYAEYELSVGEDETISFADVSFRSKDLARNLRNCRKVVLFAATIGAQADMIIRRAQLSGSADAAVMQGCGAMFIESFVDLLNDEIRKDTEARKMRAHPRFSPGYGDVPLTMQKEFFRLLPCEKIGLSLMDTLIMAPEKSVTAFIGLE</sequence>
<name>A0A1T4JHS4_TREPO</name>
<dbReference type="OrthoDB" id="9816190at2"/>
<dbReference type="InterPro" id="IPR037010">
    <property type="entry name" value="VitB12-dep_Met_synth_activ_sf"/>
</dbReference>
<dbReference type="SUPFAM" id="SSF56507">
    <property type="entry name" value="Methionine synthase activation domain-like"/>
    <property type="match status" value="1"/>
</dbReference>
<keyword evidence="2" id="KW-1185">Reference proteome</keyword>
<proteinExistence type="predicted"/>
<protein>
    <submittedName>
        <fullName evidence="1">Vitamin B12 dependent methionine synthase, activation domain</fullName>
    </submittedName>
</protein>
<organism evidence="1 2">
    <name type="scientific">Treponema porcinum</name>
    <dbReference type="NCBI Taxonomy" id="261392"/>
    <lineage>
        <taxon>Bacteria</taxon>
        <taxon>Pseudomonadati</taxon>
        <taxon>Spirochaetota</taxon>
        <taxon>Spirochaetia</taxon>
        <taxon>Spirochaetales</taxon>
        <taxon>Treponemataceae</taxon>
        <taxon>Treponema</taxon>
    </lineage>
</organism>
<dbReference type="Gene3D" id="3.40.109.40">
    <property type="match status" value="1"/>
</dbReference>
<dbReference type="EMBL" id="FUWG01000002">
    <property type="protein sequence ID" value="SJZ29714.1"/>
    <property type="molecule type" value="Genomic_DNA"/>
</dbReference>
<reference evidence="1 2" key="1">
    <citation type="submission" date="2017-02" db="EMBL/GenBank/DDBJ databases">
        <authorList>
            <person name="Peterson S.W."/>
        </authorList>
    </citation>
    <scope>NUCLEOTIDE SEQUENCE [LARGE SCALE GENOMIC DNA]</scope>
    <source>
        <strain evidence="1 2">ATCC BAA-908</strain>
    </source>
</reference>
<dbReference type="GeneID" id="78315541"/>
<gene>
    <name evidence="1" type="ORF">SAMN02745149_00218</name>
</gene>
<dbReference type="STRING" id="261392.SAMN02745149_00218"/>
<dbReference type="Proteomes" id="UP000190423">
    <property type="component" value="Unassembled WGS sequence"/>
</dbReference>